<gene>
    <name evidence="2" type="ORF">EM151A_1237</name>
    <name evidence="3" type="ORF">EM151A_1324</name>
    <name evidence="4" type="ORF">EM151A_1527</name>
    <name evidence="5" type="ORF">EM151A_2086</name>
    <name evidence="6" type="ORF">EM151A_2331</name>
    <name evidence="7" type="ORF">EM151A_2669</name>
</gene>
<evidence type="ECO:0000313" key="3">
    <source>
        <dbReference type="EMBL" id="BBM14530.1"/>
    </source>
</evidence>
<protein>
    <submittedName>
        <fullName evidence="2">Uncharacterized protein</fullName>
    </submittedName>
</protein>
<evidence type="ECO:0000313" key="2">
    <source>
        <dbReference type="EMBL" id="BBM14471.1"/>
    </source>
</evidence>
<dbReference type="EMBL" id="AP019810">
    <property type="protein sequence ID" value="BBM15516.1"/>
    <property type="molecule type" value="Genomic_DNA"/>
</dbReference>
<evidence type="ECO:0000313" key="6">
    <source>
        <dbReference type="EMBL" id="BBM15516.1"/>
    </source>
</evidence>
<dbReference type="Proteomes" id="UP000509460">
    <property type="component" value="Chromosome"/>
</dbReference>
<dbReference type="EMBL" id="AP019810">
    <property type="protein sequence ID" value="BBM14721.1"/>
    <property type="molecule type" value="Genomic_DNA"/>
</dbReference>
<dbReference type="EMBL" id="AP019810">
    <property type="protein sequence ID" value="BBM15846.1"/>
    <property type="molecule type" value="Genomic_DNA"/>
</dbReference>
<accession>A0AAI8R8S9</accession>
<reference evidence="2 8" key="1">
    <citation type="submission" date="2019-07" db="EMBL/GenBank/DDBJ databases">
        <title>antibiotic susceptibility of plant-derived lactic acid bacteria.</title>
        <authorList>
            <person name="Sugiyama M."/>
            <person name="Noda M."/>
        </authorList>
    </citation>
    <scope>NUCLEOTIDE SEQUENCE [LARGE SCALE GENOMIC DNA]</scope>
    <source>
        <strain evidence="2 8">15-1A</strain>
    </source>
</reference>
<dbReference type="EMBL" id="AP019810">
    <property type="protein sequence ID" value="BBM15274.1"/>
    <property type="molecule type" value="Genomic_DNA"/>
</dbReference>
<name>A0AAI8R8S9_ENTMU</name>
<sequence length="53" mass="6103">MSDGQFDWGGRLLKSNGGAQRFPQNGWKSFEECKGRRELDCETYKSSRDESRA</sequence>
<evidence type="ECO:0000313" key="7">
    <source>
        <dbReference type="EMBL" id="BBM15846.1"/>
    </source>
</evidence>
<dbReference type="EMBL" id="AP019810">
    <property type="protein sequence ID" value="BBM14471.1"/>
    <property type="molecule type" value="Genomic_DNA"/>
</dbReference>
<proteinExistence type="predicted"/>
<evidence type="ECO:0000256" key="1">
    <source>
        <dbReference type="SAM" id="MobiDB-lite"/>
    </source>
</evidence>
<feature type="region of interest" description="Disordered" evidence="1">
    <location>
        <begin position="1"/>
        <end position="25"/>
    </location>
</feature>
<evidence type="ECO:0000313" key="8">
    <source>
        <dbReference type="Proteomes" id="UP000509460"/>
    </source>
</evidence>
<dbReference type="EMBL" id="AP019810">
    <property type="protein sequence ID" value="BBM14530.1"/>
    <property type="molecule type" value="Genomic_DNA"/>
</dbReference>
<evidence type="ECO:0000313" key="5">
    <source>
        <dbReference type="EMBL" id="BBM15274.1"/>
    </source>
</evidence>
<dbReference type="AlphaFoldDB" id="A0AAI8R8S9"/>
<evidence type="ECO:0000313" key="4">
    <source>
        <dbReference type="EMBL" id="BBM14721.1"/>
    </source>
</evidence>
<organism evidence="2 8">
    <name type="scientific">Enterococcus mundtii</name>
    <dbReference type="NCBI Taxonomy" id="53346"/>
    <lineage>
        <taxon>Bacteria</taxon>
        <taxon>Bacillati</taxon>
        <taxon>Bacillota</taxon>
        <taxon>Bacilli</taxon>
        <taxon>Lactobacillales</taxon>
        <taxon>Enterococcaceae</taxon>
        <taxon>Enterococcus</taxon>
    </lineage>
</organism>